<proteinExistence type="predicted"/>
<protein>
    <recommendedName>
        <fullName evidence="3">Type II secretion system protein M</fullName>
    </recommendedName>
</protein>
<organism evidence="1 2">
    <name type="scientific">Phragmitibacter flavus</name>
    <dbReference type="NCBI Taxonomy" id="2576071"/>
    <lineage>
        <taxon>Bacteria</taxon>
        <taxon>Pseudomonadati</taxon>
        <taxon>Verrucomicrobiota</taxon>
        <taxon>Verrucomicrobiia</taxon>
        <taxon>Verrucomicrobiales</taxon>
        <taxon>Verrucomicrobiaceae</taxon>
        <taxon>Phragmitibacter</taxon>
    </lineage>
</organism>
<name>A0A5R8KG76_9BACT</name>
<comment type="caution">
    <text evidence="1">The sequence shown here is derived from an EMBL/GenBank/DDBJ whole genome shotgun (WGS) entry which is preliminary data.</text>
</comment>
<evidence type="ECO:0000313" key="1">
    <source>
        <dbReference type="EMBL" id="TLD71296.1"/>
    </source>
</evidence>
<keyword evidence="2" id="KW-1185">Reference proteome</keyword>
<dbReference type="RefSeq" id="WP_138085511.1">
    <property type="nucleotide sequence ID" value="NZ_VAUV01000005.1"/>
</dbReference>
<dbReference type="AlphaFoldDB" id="A0A5R8KG76"/>
<accession>A0A5R8KG76</accession>
<dbReference type="OrthoDB" id="189939at2"/>
<gene>
    <name evidence="1" type="ORF">FEM03_07130</name>
</gene>
<evidence type="ECO:0000313" key="2">
    <source>
        <dbReference type="Proteomes" id="UP000306196"/>
    </source>
</evidence>
<sequence>MKSNERRLLMVAGMLFTLVVALVLSQRLMNWQEQIERRKHDLELMQFETESMLAEAPEWLEKHQWVTNSQPVANEGALEANAELDTIVKNAKQLGLTVQSQQLQETTNTEYYQQFGVTLAVKGDLEKVVTWMHGLLAPSQFRVVPSVRVVPDKESPSEVVVMIEFWRWYAAALAGKS</sequence>
<evidence type="ECO:0008006" key="3">
    <source>
        <dbReference type="Google" id="ProtNLM"/>
    </source>
</evidence>
<reference evidence="1 2" key="1">
    <citation type="submission" date="2019-05" db="EMBL/GenBank/DDBJ databases">
        <title>Verrucobacter flavum gen. nov., sp. nov. a new member of the family Verrucomicrobiaceae.</title>
        <authorList>
            <person name="Szuroczki S."/>
            <person name="Abbaszade G."/>
            <person name="Szabo A."/>
            <person name="Felfoldi T."/>
            <person name="Schumann P."/>
            <person name="Boka K."/>
            <person name="Keki Z."/>
            <person name="Toumi M."/>
            <person name="Toth E."/>
        </authorList>
    </citation>
    <scope>NUCLEOTIDE SEQUENCE [LARGE SCALE GENOMIC DNA]</scope>
    <source>
        <strain evidence="1 2">MG-N-17</strain>
    </source>
</reference>
<dbReference type="EMBL" id="VAUV01000005">
    <property type="protein sequence ID" value="TLD71296.1"/>
    <property type="molecule type" value="Genomic_DNA"/>
</dbReference>
<dbReference type="Proteomes" id="UP000306196">
    <property type="component" value="Unassembled WGS sequence"/>
</dbReference>